<name>X1DXA9_9ZZZZ</name>
<accession>X1DXA9</accession>
<dbReference type="EMBL" id="BART01015663">
    <property type="protein sequence ID" value="GAG87365.1"/>
    <property type="molecule type" value="Genomic_DNA"/>
</dbReference>
<gene>
    <name evidence="1" type="ORF">S01H4_30356</name>
    <name evidence="2" type="ORF">S03H2_02499</name>
</gene>
<comment type="caution">
    <text evidence="2">The sequence shown here is derived from an EMBL/GenBank/DDBJ whole genome shotgun (WGS) entry which is preliminary data.</text>
</comment>
<dbReference type="EMBL" id="BARU01000840">
    <property type="protein sequence ID" value="GAH25651.1"/>
    <property type="molecule type" value="Genomic_DNA"/>
</dbReference>
<evidence type="ECO:0008006" key="3">
    <source>
        <dbReference type="Google" id="ProtNLM"/>
    </source>
</evidence>
<organism evidence="2">
    <name type="scientific">marine sediment metagenome</name>
    <dbReference type="NCBI Taxonomy" id="412755"/>
    <lineage>
        <taxon>unclassified sequences</taxon>
        <taxon>metagenomes</taxon>
        <taxon>ecological metagenomes</taxon>
    </lineage>
</organism>
<protein>
    <recommendedName>
        <fullName evidence="3">Beta-lactamase-related domain-containing protein</fullName>
    </recommendedName>
</protein>
<evidence type="ECO:0000313" key="1">
    <source>
        <dbReference type="EMBL" id="GAG87365.1"/>
    </source>
</evidence>
<dbReference type="AlphaFoldDB" id="X1DXA9"/>
<evidence type="ECO:0000313" key="2">
    <source>
        <dbReference type="EMBL" id="GAH25651.1"/>
    </source>
</evidence>
<sequence>MTKEKVQSFPLLMPKKYNVWGNAGSIGSFMFYHPAMDIHLIGSLNQFRYHSKGIRLMFKMINILLKCDCS</sequence>
<reference evidence="2" key="1">
    <citation type="journal article" date="2014" name="Front. Microbiol.">
        <title>High frequency of phylogenetically diverse reductive dehalogenase-homologous genes in deep subseafloor sedimentary metagenomes.</title>
        <authorList>
            <person name="Kawai M."/>
            <person name="Futagami T."/>
            <person name="Toyoda A."/>
            <person name="Takaki Y."/>
            <person name="Nishi S."/>
            <person name="Hori S."/>
            <person name="Arai W."/>
            <person name="Tsubouchi T."/>
            <person name="Morono Y."/>
            <person name="Uchiyama I."/>
            <person name="Ito T."/>
            <person name="Fujiyama A."/>
            <person name="Inagaki F."/>
            <person name="Takami H."/>
        </authorList>
    </citation>
    <scope>NUCLEOTIDE SEQUENCE</scope>
    <source>
        <strain evidence="2">Expedition CK06-06</strain>
    </source>
</reference>
<proteinExistence type="predicted"/>